<dbReference type="OrthoDB" id="7678100at2"/>
<name>A0A1G5L442_9HYPH</name>
<proteinExistence type="predicted"/>
<evidence type="ECO:0000313" key="3">
    <source>
        <dbReference type="Proteomes" id="UP000199569"/>
    </source>
</evidence>
<protein>
    <submittedName>
        <fullName evidence="2">Phasin protein</fullName>
    </submittedName>
</protein>
<gene>
    <name evidence="2" type="ORF">SAMN02927923_03894</name>
</gene>
<keyword evidence="3" id="KW-1185">Reference proteome</keyword>
<reference evidence="2 3" key="1">
    <citation type="submission" date="2016-10" db="EMBL/GenBank/DDBJ databases">
        <authorList>
            <person name="de Groot N.N."/>
        </authorList>
    </citation>
    <scope>NUCLEOTIDE SEQUENCE [LARGE SCALE GENOMIC DNA]</scope>
    <source>
        <strain evidence="2 3">CGMCC 1.7666</strain>
    </source>
</reference>
<sequence>MLQPFANLQKLGQENLEATIKAAGAFSSNAQAIVNETTDFARKSFEHNSATVEKLIGAQSLDKAIEVQTAYAKGAYESLVAQSTKMGSLYTALATDMFKPFEGLLTKAVKA</sequence>
<evidence type="ECO:0000259" key="1">
    <source>
        <dbReference type="Pfam" id="PF09361"/>
    </source>
</evidence>
<dbReference type="Proteomes" id="UP000199569">
    <property type="component" value="Unassembled WGS sequence"/>
</dbReference>
<dbReference type="STRING" id="549386.SAMN02927923_03894"/>
<feature type="domain" description="Phasin" evidence="1">
    <location>
        <begin position="8"/>
        <end position="102"/>
    </location>
</feature>
<dbReference type="EMBL" id="FMVJ01000014">
    <property type="protein sequence ID" value="SCZ07665.1"/>
    <property type="molecule type" value="Genomic_DNA"/>
</dbReference>
<dbReference type="Pfam" id="PF09361">
    <property type="entry name" value="Phasin_2"/>
    <property type="match status" value="1"/>
</dbReference>
<organism evidence="2 3">
    <name type="scientific">Microvirga guangxiensis</name>
    <dbReference type="NCBI Taxonomy" id="549386"/>
    <lineage>
        <taxon>Bacteria</taxon>
        <taxon>Pseudomonadati</taxon>
        <taxon>Pseudomonadota</taxon>
        <taxon>Alphaproteobacteria</taxon>
        <taxon>Hyphomicrobiales</taxon>
        <taxon>Methylobacteriaceae</taxon>
        <taxon>Microvirga</taxon>
    </lineage>
</organism>
<dbReference type="InterPro" id="IPR018968">
    <property type="entry name" value="Phasin"/>
</dbReference>
<accession>A0A1G5L442</accession>
<dbReference type="RefSeq" id="WP_091138340.1">
    <property type="nucleotide sequence ID" value="NZ_FMVJ01000014.1"/>
</dbReference>
<dbReference type="AlphaFoldDB" id="A0A1G5L442"/>
<evidence type="ECO:0000313" key="2">
    <source>
        <dbReference type="EMBL" id="SCZ07665.1"/>
    </source>
</evidence>